<sequence length="385" mass="42294">MMPRIVYLATADARGHLMRAQLLVHALRATGAQVDVLTTSDAGQAFLAAFGIDAAVLSRHYAVQFDERQNMLRDATDRNVAHYVFRPTRMLRDIARLRGIVGCADLVINDSFHPALLFMGAMPGWRRRVVHVYGGSLRRALTANFDARLPRMLARAFARIVDWQIDSARCCIEHDFAYDAADDVRRSCAHYRLPTPVPIVAERPTSESTAAAIYLNPHFRDIALADALSAGMRDAGLDTHRVGEGYAGHDGWTGVDADWVTRAAHAPLIVSAPGMAALSIARVYRRPILLVQSDQPEQASNAARAARLQLVHRVVTWRGDAAALRREVGQAAAELMRNPGTQAGTIAGREHARARVDAWTSRLLALRPRARVADADTRCEAPAPR</sequence>
<gene>
    <name evidence="1" type="ORF">BLA39750_02731</name>
</gene>
<dbReference type="EMBL" id="CABVQN010000011">
    <property type="protein sequence ID" value="VWD03573.1"/>
    <property type="molecule type" value="Genomic_DNA"/>
</dbReference>
<protein>
    <recommendedName>
        <fullName evidence="3">Glycosyl transferase</fullName>
    </recommendedName>
</protein>
<dbReference type="RefSeq" id="WP_175012641.1">
    <property type="nucleotide sequence ID" value="NZ_CABVQN010000011.1"/>
</dbReference>
<dbReference type="SUPFAM" id="SSF53756">
    <property type="entry name" value="UDP-Glycosyltransferase/glycogen phosphorylase"/>
    <property type="match status" value="1"/>
</dbReference>
<evidence type="ECO:0000313" key="1">
    <source>
        <dbReference type="EMBL" id="VWD03573.1"/>
    </source>
</evidence>
<organism evidence="1 2">
    <name type="scientific">Burkholderia lata (strain ATCC 17760 / DSM 23089 / LMG 22485 / NCIMB 9086 / R18194 / 383)</name>
    <dbReference type="NCBI Taxonomy" id="482957"/>
    <lineage>
        <taxon>Bacteria</taxon>
        <taxon>Pseudomonadati</taxon>
        <taxon>Pseudomonadota</taxon>
        <taxon>Betaproteobacteria</taxon>
        <taxon>Burkholderiales</taxon>
        <taxon>Burkholderiaceae</taxon>
        <taxon>Burkholderia</taxon>
        <taxon>Burkholderia cepacia complex</taxon>
    </lineage>
</organism>
<evidence type="ECO:0000313" key="2">
    <source>
        <dbReference type="Proteomes" id="UP000494110"/>
    </source>
</evidence>
<dbReference type="Proteomes" id="UP000494110">
    <property type="component" value="Unassembled WGS sequence"/>
</dbReference>
<reference evidence="1 2" key="1">
    <citation type="submission" date="2019-09" db="EMBL/GenBank/DDBJ databases">
        <authorList>
            <person name="Depoorter E."/>
        </authorList>
    </citation>
    <scope>NUCLEOTIDE SEQUENCE [LARGE SCALE GENOMIC DNA]</scope>
    <source>
        <strain evidence="1">R-39750</strain>
    </source>
</reference>
<proteinExistence type="predicted"/>
<name>A0A6P2X2Y4_BURL3</name>
<accession>A0A6P2X2Y4</accession>
<dbReference type="AlphaFoldDB" id="A0A6P2X2Y4"/>
<evidence type="ECO:0008006" key="3">
    <source>
        <dbReference type="Google" id="ProtNLM"/>
    </source>
</evidence>